<organism evidence="2 3">
    <name type="scientific">Marinibacterium profundimaris</name>
    <dbReference type="NCBI Taxonomy" id="1679460"/>
    <lineage>
        <taxon>Bacteria</taxon>
        <taxon>Pseudomonadati</taxon>
        <taxon>Pseudomonadota</taxon>
        <taxon>Alphaproteobacteria</taxon>
        <taxon>Rhodobacterales</taxon>
        <taxon>Paracoccaceae</taxon>
        <taxon>Marinibacterium</taxon>
    </lineage>
</organism>
<dbReference type="RefSeq" id="WP_088650782.1">
    <property type="nucleotide sequence ID" value="NZ_AQQR01000006.1"/>
</dbReference>
<name>A0A225NGK0_9RHOB</name>
<evidence type="ECO:0000313" key="3">
    <source>
        <dbReference type="Proteomes" id="UP000215377"/>
    </source>
</evidence>
<keyword evidence="1" id="KW-1133">Transmembrane helix</keyword>
<reference evidence="2 3" key="1">
    <citation type="submission" date="2013-04" db="EMBL/GenBank/DDBJ databases">
        <title>Oceanicola sp. 22II1-22F33 Genome Sequencing.</title>
        <authorList>
            <person name="Lai Q."/>
            <person name="Li G."/>
            <person name="Shao Z."/>
        </authorList>
    </citation>
    <scope>NUCLEOTIDE SEQUENCE [LARGE SCALE GENOMIC DNA]</scope>
    <source>
        <strain evidence="2 3">22II1-22F33</strain>
    </source>
</reference>
<keyword evidence="1" id="KW-0472">Membrane</keyword>
<protein>
    <submittedName>
        <fullName evidence="2">Uncharacterized protein</fullName>
    </submittedName>
</protein>
<dbReference type="OrthoDB" id="7866534at2"/>
<evidence type="ECO:0000313" key="2">
    <source>
        <dbReference type="EMBL" id="OWU72473.1"/>
    </source>
</evidence>
<keyword evidence="3" id="KW-1185">Reference proteome</keyword>
<sequence>MSDSFAGFDARRRRIETKHGKLANGYDLHMQKDGLIVARPRRTRGLGVTPRVLILVVAALLGFKGFLIAALGPMAYSDRVERLGAGSAFEKAGAWVMQADPVSREIGAALAPYLK</sequence>
<dbReference type="Proteomes" id="UP000215377">
    <property type="component" value="Unassembled WGS sequence"/>
</dbReference>
<evidence type="ECO:0000256" key="1">
    <source>
        <dbReference type="SAM" id="Phobius"/>
    </source>
</evidence>
<proteinExistence type="predicted"/>
<dbReference type="EMBL" id="AQQR01000006">
    <property type="protein sequence ID" value="OWU72473.1"/>
    <property type="molecule type" value="Genomic_DNA"/>
</dbReference>
<feature type="transmembrane region" description="Helical" evidence="1">
    <location>
        <begin position="52"/>
        <end position="72"/>
    </location>
</feature>
<accession>A0A225NGK0</accession>
<comment type="caution">
    <text evidence="2">The sequence shown here is derived from an EMBL/GenBank/DDBJ whole genome shotgun (WGS) entry which is preliminary data.</text>
</comment>
<gene>
    <name evidence="2" type="ORF">ATO3_15400</name>
</gene>
<keyword evidence="1" id="KW-0812">Transmembrane</keyword>
<dbReference type="AlphaFoldDB" id="A0A225NGK0"/>